<protein>
    <recommendedName>
        <fullName evidence="1">Fe2OG dioxygenase domain-containing protein</fullName>
    </recommendedName>
</protein>
<dbReference type="InterPro" id="IPR044862">
    <property type="entry name" value="Pro_4_hyd_alph_FE2OG_OXY"/>
</dbReference>
<name>A0A4U0TRC3_9PEZI</name>
<proteinExistence type="predicted"/>
<dbReference type="OrthoDB" id="27483at2759"/>
<gene>
    <name evidence="2" type="ORF">B0A50_05709</name>
</gene>
<keyword evidence="3" id="KW-1185">Reference proteome</keyword>
<evidence type="ECO:0000313" key="2">
    <source>
        <dbReference type="EMBL" id="TKA24721.1"/>
    </source>
</evidence>
<dbReference type="AlphaFoldDB" id="A0A4U0TRC3"/>
<organism evidence="2 3">
    <name type="scientific">Salinomyces thailandicus</name>
    <dbReference type="NCBI Taxonomy" id="706561"/>
    <lineage>
        <taxon>Eukaryota</taxon>
        <taxon>Fungi</taxon>
        <taxon>Dikarya</taxon>
        <taxon>Ascomycota</taxon>
        <taxon>Pezizomycotina</taxon>
        <taxon>Dothideomycetes</taxon>
        <taxon>Dothideomycetidae</taxon>
        <taxon>Mycosphaerellales</taxon>
        <taxon>Teratosphaeriaceae</taxon>
        <taxon>Salinomyces</taxon>
    </lineage>
</organism>
<reference evidence="2 3" key="1">
    <citation type="submission" date="2017-03" db="EMBL/GenBank/DDBJ databases">
        <title>Genomes of endolithic fungi from Antarctica.</title>
        <authorList>
            <person name="Coleine C."/>
            <person name="Masonjones S."/>
            <person name="Stajich J.E."/>
        </authorList>
    </citation>
    <scope>NUCLEOTIDE SEQUENCE [LARGE SCALE GENOMIC DNA]</scope>
    <source>
        <strain evidence="2 3">CCFEE 6315</strain>
    </source>
</reference>
<dbReference type="Pfam" id="PF13640">
    <property type="entry name" value="2OG-FeII_Oxy_3"/>
    <property type="match status" value="1"/>
</dbReference>
<dbReference type="PANTHER" id="PTHR33099:SF7">
    <property type="entry name" value="MYND-TYPE DOMAIN-CONTAINING PROTEIN"/>
    <property type="match status" value="1"/>
</dbReference>
<feature type="domain" description="Fe2OG dioxygenase" evidence="1">
    <location>
        <begin position="267"/>
        <end position="373"/>
    </location>
</feature>
<sequence>MPPTQEDCLESFSTALESGSREATFTCGGSIPIVIEPKRTQSGDLTPRTDAKVHGQKIVTKPVTVRWGLDGQGRVLSLPGRSTQDSAALQDLVQACQPATFGRGGENVLDETYRRAGAMSTDAFSTGFCPYETGIIDVVTQLLLPPVIDEAWHNPGDGPEAGGEVVDEQTRRIDEAIAMKVDTDFVLRQGYRAIHTSQLPSLLADLGISAADEDELGDLVEKFDPLRTGSFASNVACELVKERMDAAAAEQACGQTLQLEVTERKRTFRGLRAELYKLNVYSSPSGMFKPHVDTPRSESQVGSLVVCLPAPFAGGALAVRHQDQEVVHRWEADSSERQPAIQWAAFYSDCEHEVLQVTAGHRITLTYNLFLSPGTGLLAGKPLNLISSRLPLVSRFQQALANPAFAPQGMYIAFALTHSYPHAHPSAFALMPKMLKGVDMALYEAVYATGLTCSLEEVNEMDLLMRADVLKDLDRSFDTASRPQGRETGNLDASHEVNSSLTKMEVLSDREGEPDEWEIDLGTSSSEEEDECYGSVRDERYWDLKERKQIRRRVTWIGSGRSKDLSSIFLALGNEAELKMKYSSVALVVKIPGWDRRCLADRTACREATDTEETARDDHMP</sequence>
<evidence type="ECO:0000313" key="3">
    <source>
        <dbReference type="Proteomes" id="UP000308549"/>
    </source>
</evidence>
<dbReference type="Gene3D" id="2.60.120.620">
    <property type="entry name" value="q2cbj1_9rhob like domain"/>
    <property type="match status" value="1"/>
</dbReference>
<accession>A0A4U0TRC3</accession>
<dbReference type="PROSITE" id="PS51471">
    <property type="entry name" value="FE2OG_OXY"/>
    <property type="match status" value="1"/>
</dbReference>
<dbReference type="Proteomes" id="UP000308549">
    <property type="component" value="Unassembled WGS sequence"/>
</dbReference>
<dbReference type="EMBL" id="NAJL01000041">
    <property type="protein sequence ID" value="TKA24721.1"/>
    <property type="molecule type" value="Genomic_DNA"/>
</dbReference>
<dbReference type="InterPro" id="IPR005123">
    <property type="entry name" value="Oxoglu/Fe-dep_dioxygenase_dom"/>
</dbReference>
<comment type="caution">
    <text evidence="2">The sequence shown here is derived from an EMBL/GenBank/DDBJ whole genome shotgun (WGS) entry which is preliminary data.</text>
</comment>
<evidence type="ECO:0000259" key="1">
    <source>
        <dbReference type="PROSITE" id="PS51471"/>
    </source>
</evidence>
<dbReference type="PANTHER" id="PTHR33099">
    <property type="entry name" value="FE2OG DIOXYGENASE DOMAIN-CONTAINING PROTEIN"/>
    <property type="match status" value="1"/>
</dbReference>